<dbReference type="EMBL" id="JELW01000023">
    <property type="protein sequence ID" value="EXU98778.1"/>
    <property type="molecule type" value="Genomic_DNA"/>
</dbReference>
<dbReference type="OrthoDB" id="5030973at2759"/>
<reference evidence="1 2" key="1">
    <citation type="submission" date="2014-02" db="EMBL/GenBank/DDBJ databases">
        <title>The genome sequence of the entomopathogenic fungus Metarhizium robertsii ARSEF 2575.</title>
        <authorList>
            <person name="Giuliano Garisto Donzelli B."/>
            <person name="Roe B.A."/>
            <person name="Macmil S.L."/>
            <person name="Krasnoff S.B."/>
            <person name="Gibson D.M."/>
        </authorList>
    </citation>
    <scope>NUCLEOTIDE SEQUENCE [LARGE SCALE GENOMIC DNA]</scope>
    <source>
        <strain evidence="1 2">ARSEF 2575</strain>
    </source>
</reference>
<evidence type="ECO:0000313" key="1">
    <source>
        <dbReference type="EMBL" id="EXU98778.1"/>
    </source>
</evidence>
<name>A0A014N0R9_9HYPO</name>
<dbReference type="HOGENOM" id="CLU_918594_0_0_1"/>
<dbReference type="Proteomes" id="UP000030151">
    <property type="component" value="Unassembled WGS sequence"/>
</dbReference>
<evidence type="ECO:0000313" key="2">
    <source>
        <dbReference type="Proteomes" id="UP000030151"/>
    </source>
</evidence>
<protein>
    <submittedName>
        <fullName evidence="1">Uncharacterized protein</fullName>
    </submittedName>
</protein>
<gene>
    <name evidence="1" type="ORF">X797_008015</name>
</gene>
<organism evidence="1 2">
    <name type="scientific">Metarhizium robertsii</name>
    <dbReference type="NCBI Taxonomy" id="568076"/>
    <lineage>
        <taxon>Eukaryota</taxon>
        <taxon>Fungi</taxon>
        <taxon>Dikarya</taxon>
        <taxon>Ascomycota</taxon>
        <taxon>Pezizomycotina</taxon>
        <taxon>Sordariomycetes</taxon>
        <taxon>Hypocreomycetidae</taxon>
        <taxon>Hypocreales</taxon>
        <taxon>Clavicipitaceae</taxon>
        <taxon>Metarhizium</taxon>
    </lineage>
</organism>
<dbReference type="AlphaFoldDB" id="A0A014N0R9"/>
<accession>A0A014N0R9</accession>
<dbReference type="eggNOG" id="ENOG502SRKY">
    <property type="taxonomic scope" value="Eukaryota"/>
</dbReference>
<proteinExistence type="predicted"/>
<sequence length="319" mass="35383">MDSNALGQENLLNGFEFDIFEASLDQGQTRSDEPDADAQCSVITDRGRHSKYKVQALLKTCIHGVLDATSKTPASLIIVDYFLSNLEEQGRYSSVTTTFDFEPHVEDELGLGDGHGNPLDTPNIAAYAPFEAVRWGQTTAQESSKHNLDASIEPEVEGAKAGKIGYAYESTTSHEQRYFTQGLAGRHYVPKGPARGLADQVWWNMQHNFSQHSGVPPHFRTAILLTRRSEAAEKKFIAHFKIAVRGGFWMNMSALVDVFLRRSVQDRPVVFDPSIRFMGDKLDGIEPNADGVYELGRLAVGRELVKLTDIWGLSPLPKA</sequence>
<comment type="caution">
    <text evidence="1">The sequence shown here is derived from an EMBL/GenBank/DDBJ whole genome shotgun (WGS) entry which is preliminary data.</text>
</comment>